<dbReference type="OrthoDB" id="4724135at2759"/>
<keyword evidence="1" id="KW-0479">Metal-binding</keyword>
<feature type="region of interest" description="Disordered" evidence="2">
    <location>
        <begin position="69"/>
        <end position="99"/>
    </location>
</feature>
<feature type="domain" description="C2H2-type" evidence="3">
    <location>
        <begin position="111"/>
        <end position="139"/>
    </location>
</feature>
<name>A0A8H6LWD7_9AGAR</name>
<proteinExistence type="predicted"/>
<dbReference type="InterPro" id="IPR013087">
    <property type="entry name" value="Znf_C2H2_type"/>
</dbReference>
<dbReference type="AlphaFoldDB" id="A0A8H6LWD7"/>
<dbReference type="SMART" id="SM00355">
    <property type="entry name" value="ZnF_C2H2"/>
    <property type="match status" value="3"/>
</dbReference>
<evidence type="ECO:0000259" key="3">
    <source>
        <dbReference type="PROSITE" id="PS50157"/>
    </source>
</evidence>
<evidence type="ECO:0000256" key="2">
    <source>
        <dbReference type="SAM" id="MobiDB-lite"/>
    </source>
</evidence>
<dbReference type="PROSITE" id="PS50157">
    <property type="entry name" value="ZINC_FINGER_C2H2_2"/>
    <property type="match status" value="2"/>
</dbReference>
<comment type="caution">
    <text evidence="4">The sequence shown here is derived from an EMBL/GenBank/DDBJ whole genome shotgun (WGS) entry which is preliminary data.</text>
</comment>
<evidence type="ECO:0000313" key="4">
    <source>
        <dbReference type="EMBL" id="KAF6743661.1"/>
    </source>
</evidence>
<dbReference type="PROSITE" id="PS00028">
    <property type="entry name" value="ZINC_FINGER_C2H2_1"/>
    <property type="match status" value="1"/>
</dbReference>
<gene>
    <name evidence="4" type="ORF">DFP72DRAFT_112953</name>
</gene>
<feature type="domain" description="C2H2-type" evidence="3">
    <location>
        <begin position="36"/>
        <end position="66"/>
    </location>
</feature>
<protein>
    <recommendedName>
        <fullName evidence="3">C2H2-type domain-containing protein</fullName>
    </recommendedName>
</protein>
<dbReference type="GO" id="GO:0008270">
    <property type="term" value="F:zinc ion binding"/>
    <property type="evidence" value="ECO:0007669"/>
    <property type="project" value="UniProtKB-KW"/>
</dbReference>
<keyword evidence="5" id="KW-1185">Reference proteome</keyword>
<dbReference type="Proteomes" id="UP000521943">
    <property type="component" value="Unassembled WGS sequence"/>
</dbReference>
<reference evidence="4 5" key="1">
    <citation type="submission" date="2020-07" db="EMBL/GenBank/DDBJ databases">
        <title>Comparative genomics of pyrophilous fungi reveals a link between fire events and developmental genes.</title>
        <authorList>
            <consortium name="DOE Joint Genome Institute"/>
            <person name="Steindorff A.S."/>
            <person name="Carver A."/>
            <person name="Calhoun S."/>
            <person name="Stillman K."/>
            <person name="Liu H."/>
            <person name="Lipzen A."/>
            <person name="Pangilinan J."/>
            <person name="Labutti K."/>
            <person name="Bruns T.D."/>
            <person name="Grigoriev I.V."/>
        </authorList>
    </citation>
    <scope>NUCLEOTIDE SEQUENCE [LARGE SCALE GENOMIC DNA]</scope>
    <source>
        <strain evidence="4 5">CBS 144469</strain>
    </source>
</reference>
<organism evidence="4 5">
    <name type="scientific">Ephemerocybe angulata</name>
    <dbReference type="NCBI Taxonomy" id="980116"/>
    <lineage>
        <taxon>Eukaryota</taxon>
        <taxon>Fungi</taxon>
        <taxon>Dikarya</taxon>
        <taxon>Basidiomycota</taxon>
        <taxon>Agaricomycotina</taxon>
        <taxon>Agaricomycetes</taxon>
        <taxon>Agaricomycetidae</taxon>
        <taxon>Agaricales</taxon>
        <taxon>Agaricineae</taxon>
        <taxon>Psathyrellaceae</taxon>
        <taxon>Ephemerocybe</taxon>
    </lineage>
</organism>
<keyword evidence="1" id="KW-0862">Zinc</keyword>
<sequence length="200" mass="21845">MSFDLFVCLTCSKRTASFTALVAHCTKKLHHIYSEHSCDRCQTPFESQVALEEHLKGCVTHSSDFKLRQEENKPSSDIAEATPKSSEVPSVEPAVPTVPQDPIIGPKLKTYDCTTCPEKFRLASSLSAHTTAKHPTTRAKAGILSLADRQAAAVKDILAGKVIPRIRSYNRCSRPRARQAQLPALRLASFCAQGVLAGSR</sequence>
<accession>A0A8H6LWD7</accession>
<evidence type="ECO:0000256" key="1">
    <source>
        <dbReference type="PROSITE-ProRule" id="PRU00042"/>
    </source>
</evidence>
<keyword evidence="1" id="KW-0863">Zinc-finger</keyword>
<dbReference type="EMBL" id="JACGCI010000138">
    <property type="protein sequence ID" value="KAF6743661.1"/>
    <property type="molecule type" value="Genomic_DNA"/>
</dbReference>
<evidence type="ECO:0000313" key="5">
    <source>
        <dbReference type="Proteomes" id="UP000521943"/>
    </source>
</evidence>